<protein>
    <submittedName>
        <fullName evidence="1">Uncharacterized protein</fullName>
    </submittedName>
</protein>
<proteinExistence type="predicted"/>
<evidence type="ECO:0000313" key="1">
    <source>
        <dbReference type="EMBL" id="ABZ73304.1"/>
    </source>
</evidence>
<dbReference type="KEGG" id="cak:Caul_4180"/>
<dbReference type="OrthoDB" id="7188432at2"/>
<dbReference type="EMBL" id="CP000927">
    <property type="protein sequence ID" value="ABZ73304.1"/>
    <property type="molecule type" value="Genomic_DNA"/>
</dbReference>
<dbReference type="AlphaFoldDB" id="B0SYD7"/>
<dbReference type="HOGENOM" id="CLU_131972_0_0_5"/>
<accession>B0SYD7</accession>
<gene>
    <name evidence="1" type="ordered locus">Caul_4180</name>
</gene>
<organism evidence="1">
    <name type="scientific">Caulobacter sp. (strain K31)</name>
    <dbReference type="NCBI Taxonomy" id="366602"/>
    <lineage>
        <taxon>Bacteria</taxon>
        <taxon>Pseudomonadati</taxon>
        <taxon>Pseudomonadota</taxon>
        <taxon>Alphaproteobacteria</taxon>
        <taxon>Caulobacterales</taxon>
        <taxon>Caulobacteraceae</taxon>
        <taxon>Caulobacter</taxon>
    </lineage>
</organism>
<dbReference type="STRING" id="366602.Caul_4180"/>
<sequence length="173" mass="18704" precursor="true">MSEDKADPTSISRRTLLGATSAAPLICSIPNAATPPPTDSLIGQCARWLTYDFESDGLARRWGALETLAASGYDYFRMSDHQRGSLPMVPEMAAIEVELDALWEKRKRGLKTITKLEPRNIHEVASLLVIAARMDFHDPGPTAPLVNKAVAFLASAKCPACGEPYVPPSLPTA</sequence>
<name>B0SYD7_CAUSK</name>
<reference evidence="1" key="1">
    <citation type="submission" date="2008-01" db="EMBL/GenBank/DDBJ databases">
        <title>Complete sequence of chromosome of Caulobacter sp. K31.</title>
        <authorList>
            <consortium name="US DOE Joint Genome Institute"/>
            <person name="Copeland A."/>
            <person name="Lucas S."/>
            <person name="Lapidus A."/>
            <person name="Barry K."/>
            <person name="Glavina del Rio T."/>
            <person name="Dalin E."/>
            <person name="Tice H."/>
            <person name="Pitluck S."/>
            <person name="Bruce D."/>
            <person name="Goodwin L."/>
            <person name="Thompson L.S."/>
            <person name="Brettin T."/>
            <person name="Detter J.C."/>
            <person name="Han C."/>
            <person name="Schmutz J."/>
            <person name="Larimer F."/>
            <person name="Land M."/>
            <person name="Hauser L."/>
            <person name="Kyrpides N."/>
            <person name="Kim E."/>
            <person name="Stephens C."/>
            <person name="Richardson P."/>
        </authorList>
    </citation>
    <scope>NUCLEOTIDE SEQUENCE [LARGE SCALE GENOMIC DNA]</scope>
    <source>
        <strain evidence="1">K31</strain>
    </source>
</reference>